<protein>
    <recommendedName>
        <fullName evidence="5">Tol-Pal system protein TolB</fullName>
    </recommendedName>
</protein>
<organism evidence="7 8">
    <name type="scientific">Candidatus Endobugula sertula</name>
    <name type="common">Bugula neritina bacterial symbiont</name>
    <dbReference type="NCBI Taxonomy" id="62101"/>
    <lineage>
        <taxon>Bacteria</taxon>
        <taxon>Pseudomonadati</taxon>
        <taxon>Pseudomonadota</taxon>
        <taxon>Gammaproteobacteria</taxon>
        <taxon>Cellvibrionales</taxon>
        <taxon>Cellvibrionaceae</taxon>
        <taxon>Candidatus Endobugula</taxon>
    </lineage>
</organism>
<dbReference type="Pfam" id="PF04052">
    <property type="entry name" value="TolB_N"/>
    <property type="match status" value="1"/>
</dbReference>
<dbReference type="SUPFAM" id="SSF52964">
    <property type="entry name" value="TolB, N-terminal domain"/>
    <property type="match status" value="1"/>
</dbReference>
<dbReference type="Gene3D" id="3.40.50.10070">
    <property type="entry name" value="TolB, N-terminal domain"/>
    <property type="match status" value="1"/>
</dbReference>
<dbReference type="Proteomes" id="UP000242502">
    <property type="component" value="Unassembled WGS sequence"/>
</dbReference>
<feature type="chain" id="PRO_5009006179" description="Tol-Pal system protein TolB" evidence="5">
    <location>
        <begin position="21"/>
        <end position="427"/>
    </location>
</feature>
<comment type="similarity">
    <text evidence="2 5">Belongs to the TolB family.</text>
</comment>
<evidence type="ECO:0000256" key="1">
    <source>
        <dbReference type="ARBA" id="ARBA00004418"/>
    </source>
</evidence>
<dbReference type="InterPro" id="IPR011659">
    <property type="entry name" value="WD40"/>
</dbReference>
<dbReference type="GO" id="GO:0017038">
    <property type="term" value="P:protein import"/>
    <property type="evidence" value="ECO:0007669"/>
    <property type="project" value="InterPro"/>
</dbReference>
<evidence type="ECO:0000256" key="3">
    <source>
        <dbReference type="ARBA" id="ARBA00022729"/>
    </source>
</evidence>
<keyword evidence="4 5" id="KW-0574">Periplasm</keyword>
<dbReference type="EMBL" id="MDLC01000065">
    <property type="protein sequence ID" value="ODS22588.1"/>
    <property type="molecule type" value="Genomic_DNA"/>
</dbReference>
<keyword evidence="5" id="KW-0131">Cell cycle</keyword>
<comment type="subcellular location">
    <subcellularLocation>
        <location evidence="1 5">Periplasm</location>
    </subcellularLocation>
</comment>
<dbReference type="InterPro" id="IPR011042">
    <property type="entry name" value="6-blade_b-propeller_TolB-like"/>
</dbReference>
<evidence type="ECO:0000256" key="2">
    <source>
        <dbReference type="ARBA" id="ARBA00009820"/>
    </source>
</evidence>
<dbReference type="GO" id="GO:0051301">
    <property type="term" value="P:cell division"/>
    <property type="evidence" value="ECO:0007669"/>
    <property type="project" value="UniProtKB-UniRule"/>
</dbReference>
<comment type="function">
    <text evidence="5">Part of the Tol-Pal system, which plays a role in outer membrane invagination during cell division and is important for maintaining outer membrane integrity.</text>
</comment>
<dbReference type="PANTHER" id="PTHR36842">
    <property type="entry name" value="PROTEIN TOLB HOMOLOG"/>
    <property type="match status" value="1"/>
</dbReference>
<accession>A0A1D2QLY6</accession>
<evidence type="ECO:0000256" key="4">
    <source>
        <dbReference type="ARBA" id="ARBA00022764"/>
    </source>
</evidence>
<dbReference type="HAMAP" id="MF_00671">
    <property type="entry name" value="TolB"/>
    <property type="match status" value="1"/>
</dbReference>
<evidence type="ECO:0000313" key="8">
    <source>
        <dbReference type="Proteomes" id="UP000242502"/>
    </source>
</evidence>
<dbReference type="Pfam" id="PF07676">
    <property type="entry name" value="PD40"/>
    <property type="match status" value="3"/>
</dbReference>
<dbReference type="InterPro" id="IPR007195">
    <property type="entry name" value="TolB_N"/>
</dbReference>
<sequence length="427" mass="47107" precursor="true">MRVVIVFLLAWLLSSSVAHAELTIRITQGVDNPTVIGIVPFNYTGTIPLPENVSDIISNDLRRSGQFGPIDPSHMLSYPSHQEDVIYRDWRLLGSEYLVIGNIDPKDSGYQLTYSLYDVVSQQIMISNQVVVVESNGLRDMAHHVSDAVYELITGIRGVFSTHIIYVEHQKAVRQYRLMRADMDGARPQVLLKSSEPLLSPTWSPDGQSVAYVSFETSRPAIFVQNLLTGKRQQITNFKGLNGAPAWSPDGRKLALVLSKDGNSEIYTIDLASRRFSRITNHFGIDTEPTWAADGKHIIFTSNRGGKPQIYRANIAGGGVQRLTFEGNYNARAQVAPDGKHIVMVHRRANVFHIASQELGTGQVRVLTETNLDESPSIAPNGALLIYATKVNGKGALASVSMDAGTKFILPSTSGDVREPSWSPYFK</sequence>
<keyword evidence="5" id="KW-0132">Cell division</keyword>
<feature type="signal peptide" evidence="5">
    <location>
        <begin position="1"/>
        <end position="20"/>
    </location>
</feature>
<dbReference type="InterPro" id="IPR014167">
    <property type="entry name" value="Tol-Pal_TolB"/>
</dbReference>
<evidence type="ECO:0000313" key="7">
    <source>
        <dbReference type="EMBL" id="ODS22588.1"/>
    </source>
</evidence>
<dbReference type="Gene3D" id="2.120.10.30">
    <property type="entry name" value="TolB, C-terminal domain"/>
    <property type="match status" value="1"/>
</dbReference>
<name>A0A1D2QLY6_9GAMM</name>
<reference evidence="7 8" key="1">
    <citation type="journal article" date="2016" name="Appl. Environ. Microbiol.">
        <title>Lack of Overt Genome Reduction in the Bryostatin-Producing Bryozoan Symbiont "Candidatus Endobugula sertula".</title>
        <authorList>
            <person name="Miller I.J."/>
            <person name="Vanee N."/>
            <person name="Fong S.S."/>
            <person name="Lim-Fong G.E."/>
            <person name="Kwan J.C."/>
        </authorList>
    </citation>
    <scope>NUCLEOTIDE SEQUENCE [LARGE SCALE GENOMIC DNA]</scope>
    <source>
        <strain evidence="7">AB1-4</strain>
    </source>
</reference>
<evidence type="ECO:0000256" key="5">
    <source>
        <dbReference type="HAMAP-Rule" id="MF_00671"/>
    </source>
</evidence>
<dbReference type="SUPFAM" id="SSF69304">
    <property type="entry name" value="Tricorn protease N-terminal domain"/>
    <property type="match status" value="1"/>
</dbReference>
<evidence type="ECO:0000259" key="6">
    <source>
        <dbReference type="Pfam" id="PF04052"/>
    </source>
</evidence>
<comment type="subunit">
    <text evidence="5">The Tol-Pal system is composed of five core proteins: the inner membrane proteins TolA, TolQ and TolR, the periplasmic protein TolB and the outer membrane protein Pal. They form a network linking the inner and outer membranes and the peptidoglycan layer.</text>
</comment>
<dbReference type="AlphaFoldDB" id="A0A1D2QLY6"/>
<keyword evidence="3 5" id="KW-0732">Signal</keyword>
<dbReference type="STRING" id="62101.AB835_13330"/>
<comment type="caution">
    <text evidence="7">The sequence shown here is derived from an EMBL/GenBank/DDBJ whole genome shotgun (WGS) entry which is preliminary data.</text>
</comment>
<feature type="domain" description="TolB N-terminal" evidence="6">
    <location>
        <begin position="22"/>
        <end position="124"/>
    </location>
</feature>
<dbReference type="NCBIfam" id="TIGR02800">
    <property type="entry name" value="propeller_TolB"/>
    <property type="match status" value="1"/>
</dbReference>
<dbReference type="GO" id="GO:0042597">
    <property type="term" value="C:periplasmic space"/>
    <property type="evidence" value="ECO:0007669"/>
    <property type="project" value="UniProtKB-SubCell"/>
</dbReference>
<dbReference type="PANTHER" id="PTHR36842:SF1">
    <property type="entry name" value="PROTEIN TOLB"/>
    <property type="match status" value="1"/>
</dbReference>
<gene>
    <name evidence="5" type="primary">tolB</name>
    <name evidence="7" type="ORF">AB835_13330</name>
</gene>
<proteinExistence type="inferred from homology"/>